<dbReference type="RefSeq" id="WP_326296266.1">
    <property type="nucleotide sequence ID" value="NZ_JAYLLH010000004.1"/>
</dbReference>
<dbReference type="SUPFAM" id="SSF52210">
    <property type="entry name" value="Succinyl-CoA synthetase domains"/>
    <property type="match status" value="2"/>
</dbReference>
<keyword evidence="3" id="KW-0436">Ligase</keyword>
<dbReference type="InterPro" id="IPR036291">
    <property type="entry name" value="NAD(P)-bd_dom_sf"/>
</dbReference>
<dbReference type="InterPro" id="IPR013815">
    <property type="entry name" value="ATP_grasp_subdomain_1"/>
</dbReference>
<dbReference type="SUPFAM" id="SSF56059">
    <property type="entry name" value="Glutathione synthetase ATP-binding domain-like"/>
    <property type="match status" value="1"/>
</dbReference>
<dbReference type="InterPro" id="IPR016102">
    <property type="entry name" value="Succinyl-CoA_synth-like"/>
</dbReference>
<dbReference type="Pfam" id="PF13380">
    <property type="entry name" value="CoA_binding_2"/>
    <property type="match status" value="1"/>
</dbReference>
<dbReference type="SMART" id="SM00881">
    <property type="entry name" value="CoA_binding"/>
    <property type="match status" value="1"/>
</dbReference>
<dbReference type="Gene3D" id="3.30.1490.20">
    <property type="entry name" value="ATP-grasp fold, A domain"/>
    <property type="match status" value="1"/>
</dbReference>
<dbReference type="InterPro" id="IPR032875">
    <property type="entry name" value="Succ_CoA_lig_flav_dom"/>
</dbReference>
<evidence type="ECO:0000313" key="4">
    <source>
        <dbReference type="Proteomes" id="UP001348149"/>
    </source>
</evidence>
<reference evidence="3 4" key="1">
    <citation type="submission" date="2024-01" db="EMBL/GenBank/DDBJ databases">
        <title>Mesobacterium rodlantinim sp. nov., isolated from shallow sea hydrothermal systems off Kueishantao Island.</title>
        <authorList>
            <person name="Su Z."/>
            <person name="Tang K."/>
        </authorList>
    </citation>
    <scope>NUCLEOTIDE SEQUENCE [LARGE SCALE GENOMIC DNA]</scope>
    <source>
        <strain evidence="3 4">TK19101</strain>
    </source>
</reference>
<name>A0ABU6HE55_9RHOB</name>
<dbReference type="Pfam" id="PF13607">
    <property type="entry name" value="Succ_CoA_lig"/>
    <property type="match status" value="1"/>
</dbReference>
<dbReference type="GO" id="GO:0016874">
    <property type="term" value="F:ligase activity"/>
    <property type="evidence" value="ECO:0007669"/>
    <property type="project" value="UniProtKB-KW"/>
</dbReference>
<dbReference type="PANTHER" id="PTHR42793:SF4">
    <property type="entry name" value="BLL6376 PROTEIN"/>
    <property type="match status" value="1"/>
</dbReference>
<organism evidence="3 4">
    <name type="scientific">Mesobacterium hydrothermale</name>
    <dbReference type="NCBI Taxonomy" id="3111907"/>
    <lineage>
        <taxon>Bacteria</taxon>
        <taxon>Pseudomonadati</taxon>
        <taxon>Pseudomonadota</taxon>
        <taxon>Alphaproteobacteria</taxon>
        <taxon>Rhodobacterales</taxon>
        <taxon>Roseobacteraceae</taxon>
        <taxon>Mesobacterium</taxon>
    </lineage>
</organism>
<comment type="caution">
    <text evidence="3">The sequence shown here is derived from an EMBL/GenBank/DDBJ whole genome shotgun (WGS) entry which is preliminary data.</text>
</comment>
<feature type="domain" description="CoA-binding" evidence="2">
    <location>
        <begin position="7"/>
        <end position="98"/>
    </location>
</feature>
<dbReference type="InterPro" id="IPR003781">
    <property type="entry name" value="CoA-bd"/>
</dbReference>
<dbReference type="Gene3D" id="3.40.50.261">
    <property type="entry name" value="Succinyl-CoA synthetase domains"/>
    <property type="match status" value="2"/>
</dbReference>
<gene>
    <name evidence="3" type="ORF">VK792_04790</name>
</gene>
<protein>
    <submittedName>
        <fullName evidence="3">Acetate--CoA ligase family protein</fullName>
    </submittedName>
</protein>
<evidence type="ECO:0000259" key="2">
    <source>
        <dbReference type="SMART" id="SM00881"/>
    </source>
</evidence>
<evidence type="ECO:0000313" key="3">
    <source>
        <dbReference type="EMBL" id="MEC3860591.1"/>
    </source>
</evidence>
<dbReference type="EMBL" id="JAYLLH010000004">
    <property type="protein sequence ID" value="MEC3860591.1"/>
    <property type="molecule type" value="Genomic_DNA"/>
</dbReference>
<accession>A0ABU6HE55</accession>
<dbReference type="PANTHER" id="PTHR42793">
    <property type="entry name" value="COA BINDING DOMAIN CONTAINING PROTEIN"/>
    <property type="match status" value="1"/>
</dbReference>
<dbReference type="Gene3D" id="3.30.470.20">
    <property type="entry name" value="ATP-grasp fold, B domain"/>
    <property type="match status" value="1"/>
</dbReference>
<dbReference type="Gene3D" id="3.40.50.720">
    <property type="entry name" value="NAD(P)-binding Rossmann-like Domain"/>
    <property type="match status" value="1"/>
</dbReference>
<keyword evidence="4" id="KW-1185">Reference proteome</keyword>
<proteinExistence type="predicted"/>
<dbReference type="Pfam" id="PF13549">
    <property type="entry name" value="ATP-grasp_5"/>
    <property type="match status" value="1"/>
</dbReference>
<sequence>MERLERLLKPRSVAVIGGGAWCRAVVRGLRNMGYAWDVWPVHPTAEAIEGVRARRSLSMLPEAPDAAFVGVNRDATIDVVRELSRIGAGGAVCFASGFSETTDGQELNAALLDAAGAMPVIGPNCYGFINAVERAALWPDIHGLVKVDRGVAILTQSSNIALNMSMQRRGLPIAYLASAGNQAQTSLAELATAFLEDPCVTALGLHIEGIGDLRGFEDMARVARSSGKSVVVLKTGRSDAAQAAAVSHTASISGSDAGADALFKRLGMARVNSLDVMLEALKLLHFAGPLPVGEIASMSCSGGEASLMADAAAAQGLRFAELSPAQRKELEHVLGPRVTVSNPLDYHTYIWGNTQAMADTFAAMMKGRAVLSCLIADFPRSDRCQTDAWECLIEAAAQAKKTVGLPLAVVSSIADTMPEDIVDRLVGHGLIPMAELENATRAIRVVTELGRPLRHPAAVMVPRAVPGVALLAEAEAKRALSHQGVDIPFGALADTPEEAGTLAEGRGPVVLKAQGIAHKTEAGAVALGLTTPGAVADAARTMPGGPFLVEEMIDGAVAELLVGVVADPAHGYVLTLAQGGILAELAADSAKLLLPVDRSALRGALSTLRIWPVLMGYRGRPGADPEKIIDAIMAIQSYVQDMGGAVQELEINPLIVTPTRAVAVDALVRTAPRIVPDWQKEFHS</sequence>
<dbReference type="Proteomes" id="UP001348149">
    <property type="component" value="Unassembled WGS sequence"/>
</dbReference>
<keyword evidence="1" id="KW-0816">Tricarboxylic acid cycle</keyword>
<dbReference type="SUPFAM" id="SSF51735">
    <property type="entry name" value="NAD(P)-binding Rossmann-fold domains"/>
    <property type="match status" value="1"/>
</dbReference>
<evidence type="ECO:0000256" key="1">
    <source>
        <dbReference type="ARBA" id="ARBA00022532"/>
    </source>
</evidence>